<dbReference type="Proteomes" id="UP000470082">
    <property type="component" value="Unassembled WGS sequence"/>
</dbReference>
<reference evidence="1 2" key="1">
    <citation type="submission" date="2019-08" db="EMBL/GenBank/DDBJ databases">
        <title>In-depth cultivation of the pig gut microbiome towards novel bacterial diversity and tailored functional studies.</title>
        <authorList>
            <person name="Wylensek D."/>
            <person name="Hitch T.C.A."/>
            <person name="Clavel T."/>
        </authorList>
    </citation>
    <scope>NUCLEOTIDE SEQUENCE [LARGE SCALE GENOMIC DNA]</scope>
    <source>
        <strain evidence="1 2">LKV-178-WT-2G</strain>
    </source>
</reference>
<dbReference type="InterPro" id="IPR000150">
    <property type="entry name" value="Cof"/>
</dbReference>
<dbReference type="CDD" id="cd07516">
    <property type="entry name" value="HAD_Pase"/>
    <property type="match status" value="1"/>
</dbReference>
<dbReference type="EMBL" id="VUMM01000012">
    <property type="protein sequence ID" value="MSS01774.1"/>
    <property type="molecule type" value="Genomic_DNA"/>
</dbReference>
<dbReference type="PROSITE" id="PS01229">
    <property type="entry name" value="COF_2"/>
    <property type="match status" value="1"/>
</dbReference>
<dbReference type="NCBIfam" id="TIGR01484">
    <property type="entry name" value="HAD-SF-IIB"/>
    <property type="match status" value="1"/>
</dbReference>
<name>A0A7X2T3N3_9FIRM</name>
<dbReference type="Gene3D" id="3.30.1240.10">
    <property type="match status" value="1"/>
</dbReference>
<dbReference type="InterPro" id="IPR006379">
    <property type="entry name" value="HAD-SF_hydro_IIB"/>
</dbReference>
<dbReference type="GO" id="GO:0005829">
    <property type="term" value="C:cytosol"/>
    <property type="evidence" value="ECO:0007669"/>
    <property type="project" value="TreeGrafter"/>
</dbReference>
<gene>
    <name evidence="1" type="ORF">FYJ50_06645</name>
</gene>
<dbReference type="InterPro" id="IPR023214">
    <property type="entry name" value="HAD_sf"/>
</dbReference>
<dbReference type="GO" id="GO:0000287">
    <property type="term" value="F:magnesium ion binding"/>
    <property type="evidence" value="ECO:0007669"/>
    <property type="project" value="TreeGrafter"/>
</dbReference>
<accession>A0A7X2T3N3</accession>
<dbReference type="PANTHER" id="PTHR10000:SF8">
    <property type="entry name" value="HAD SUPERFAMILY HYDROLASE-LIKE, TYPE 3"/>
    <property type="match status" value="1"/>
</dbReference>
<dbReference type="Pfam" id="PF08282">
    <property type="entry name" value="Hydrolase_3"/>
    <property type="match status" value="1"/>
</dbReference>
<dbReference type="InterPro" id="IPR036412">
    <property type="entry name" value="HAD-like_sf"/>
</dbReference>
<protein>
    <submittedName>
        <fullName evidence="1">HAD family phosphatase</fullName>
    </submittedName>
</protein>
<dbReference type="NCBIfam" id="TIGR00099">
    <property type="entry name" value="Cof-subfamily"/>
    <property type="match status" value="1"/>
</dbReference>
<keyword evidence="2" id="KW-1185">Reference proteome</keyword>
<comment type="caution">
    <text evidence="1">The sequence shown here is derived from an EMBL/GenBank/DDBJ whole genome shotgun (WGS) entry which is preliminary data.</text>
</comment>
<proteinExistence type="predicted"/>
<organism evidence="1 2">
    <name type="scientific">Floccifex porci</name>
    <dbReference type="NCBI Taxonomy" id="2606629"/>
    <lineage>
        <taxon>Bacteria</taxon>
        <taxon>Bacillati</taxon>
        <taxon>Bacillota</taxon>
        <taxon>Erysipelotrichia</taxon>
        <taxon>Erysipelotrichales</taxon>
        <taxon>Erysipelotrichaceae</taxon>
        <taxon>Floccifex</taxon>
    </lineage>
</organism>
<dbReference type="SFLD" id="SFLDS00003">
    <property type="entry name" value="Haloacid_Dehalogenase"/>
    <property type="match status" value="1"/>
</dbReference>
<dbReference type="GO" id="GO:0016791">
    <property type="term" value="F:phosphatase activity"/>
    <property type="evidence" value="ECO:0007669"/>
    <property type="project" value="TreeGrafter"/>
</dbReference>
<dbReference type="SUPFAM" id="SSF56784">
    <property type="entry name" value="HAD-like"/>
    <property type="match status" value="1"/>
</dbReference>
<dbReference type="RefSeq" id="WP_154460362.1">
    <property type="nucleotide sequence ID" value="NZ_VUMM01000012.1"/>
</dbReference>
<dbReference type="PANTHER" id="PTHR10000">
    <property type="entry name" value="PHOSPHOSERINE PHOSPHATASE"/>
    <property type="match status" value="1"/>
</dbReference>
<evidence type="ECO:0000313" key="1">
    <source>
        <dbReference type="EMBL" id="MSS01774.1"/>
    </source>
</evidence>
<dbReference type="SFLD" id="SFLDG01140">
    <property type="entry name" value="C2.B:_Phosphomannomutase_and_P"/>
    <property type="match status" value="1"/>
</dbReference>
<evidence type="ECO:0000313" key="2">
    <source>
        <dbReference type="Proteomes" id="UP000470082"/>
    </source>
</evidence>
<dbReference type="Gene3D" id="3.40.50.1000">
    <property type="entry name" value="HAD superfamily/HAD-like"/>
    <property type="match status" value="1"/>
</dbReference>
<dbReference type="AlphaFoldDB" id="A0A7X2T3N3"/>
<sequence length="272" mass="31255">MNYKLIAIDMDGTLLRSDKTLSESTISILKEVMKQGCEIVISTGRCLKELYDIYEKLPEIRYFITTNGALVYDAKEDKVIYENSISIPLVYKIIEASHRKDLMLHILDFECIIEKDKLEHVETYKMASYREMYTKIAKCVDSIDSYFKENEKTIQKINLYHKNKEDRQESITFLSQFDLCLTYAESCALECTANHVNKGIGLQKLSSYLNIDSKQIASIGDSFNDLSMFKTANISFAMGNAEEEVKKQADIVVSDNDHDGVKEAIEYIKNFE</sequence>